<proteinExistence type="predicted"/>
<dbReference type="RefSeq" id="WP_078717978.1">
    <property type="nucleotide sequence ID" value="NZ_FUYC01000016.1"/>
</dbReference>
<feature type="domain" description="HDOD" evidence="1">
    <location>
        <begin position="204"/>
        <end position="392"/>
    </location>
</feature>
<dbReference type="EMBL" id="FUYC01000016">
    <property type="protein sequence ID" value="SKA92633.1"/>
    <property type="molecule type" value="Genomic_DNA"/>
</dbReference>
<organism evidence="2 3">
    <name type="scientific">Paucidesulfovibrio gracilis DSM 16080</name>
    <dbReference type="NCBI Taxonomy" id="1121449"/>
    <lineage>
        <taxon>Bacteria</taxon>
        <taxon>Pseudomonadati</taxon>
        <taxon>Thermodesulfobacteriota</taxon>
        <taxon>Desulfovibrionia</taxon>
        <taxon>Desulfovibrionales</taxon>
        <taxon>Desulfovibrionaceae</taxon>
        <taxon>Paucidesulfovibrio</taxon>
    </lineage>
</organism>
<dbReference type="InterPro" id="IPR035919">
    <property type="entry name" value="EAL_sf"/>
</dbReference>
<dbReference type="PROSITE" id="PS51833">
    <property type="entry name" value="HDOD"/>
    <property type="match status" value="1"/>
</dbReference>
<dbReference type="Gene3D" id="1.10.3210.10">
    <property type="entry name" value="Hypothetical protein af1432"/>
    <property type="match status" value="1"/>
</dbReference>
<dbReference type="InterPro" id="IPR052340">
    <property type="entry name" value="RNase_Y/CdgJ"/>
</dbReference>
<dbReference type="InterPro" id="IPR014408">
    <property type="entry name" value="dGMP_Pdiesterase_EAL/HD-GYP"/>
</dbReference>
<dbReference type="PANTHER" id="PTHR33525:SF4">
    <property type="entry name" value="CYCLIC DI-GMP PHOSPHODIESTERASE CDGJ"/>
    <property type="match status" value="1"/>
</dbReference>
<sequence>MEEAKHYTNTFLARQPIFDATLNTWGYMVLFRACQGDACAEIVDPSQATAEVLATLPMLADTLPEETKAMIRFPARSLRDDLPGVLRPESTAMITARVGSVDEDELSVLRGLKQDGYLVAVDNLTPGCETDELVRMADILVLDFQAQSQEELRQLSRIGAQSGLPLMGKRVESLAAVELARELGVSLFHGYFYQKPQVQSAKRLTTSKATRLRLFEILDQDEPDFTMVAEAIEPDPAICFRLLNFLNSPYFGFSQPIESIRHAIVLAGWYKVRNWLRLILLTDIAPREKTGELVYLSAHRARFLEQLALAAGRDELSSTLFLMGIFSLLDALLDMPMHRVMELVHLDERIAAALLGGVSALAPWLSLVRTIENGDWDAMGHLAVNLDLPTGSVSTAYADAYSWTDEFFKFAMDRTGEGSTT</sequence>
<dbReference type="SUPFAM" id="SSF109604">
    <property type="entry name" value="HD-domain/PDEase-like"/>
    <property type="match status" value="1"/>
</dbReference>
<evidence type="ECO:0000259" key="1">
    <source>
        <dbReference type="PROSITE" id="PS51833"/>
    </source>
</evidence>
<reference evidence="2 3" key="1">
    <citation type="submission" date="2017-02" db="EMBL/GenBank/DDBJ databases">
        <authorList>
            <person name="Peterson S.W."/>
        </authorList>
    </citation>
    <scope>NUCLEOTIDE SEQUENCE [LARGE SCALE GENOMIC DNA]</scope>
    <source>
        <strain evidence="2 3">DSM 16080</strain>
    </source>
</reference>
<dbReference type="STRING" id="1121449.SAMN02745704_02433"/>
<name>A0A1T4XT97_9BACT</name>
<dbReference type="PANTHER" id="PTHR33525">
    <property type="match status" value="1"/>
</dbReference>
<accession>A0A1T4XT97</accession>
<evidence type="ECO:0000313" key="2">
    <source>
        <dbReference type="EMBL" id="SKA92633.1"/>
    </source>
</evidence>
<dbReference type="Pfam" id="PF08668">
    <property type="entry name" value="HDOD"/>
    <property type="match status" value="1"/>
</dbReference>
<protein>
    <submittedName>
        <fullName evidence="2">EAL and modified HD-GYP domain-containing signal transduction protein</fullName>
    </submittedName>
</protein>
<evidence type="ECO:0000313" key="3">
    <source>
        <dbReference type="Proteomes" id="UP000190027"/>
    </source>
</evidence>
<dbReference type="PIRSF" id="PIRSF003180">
    <property type="entry name" value="DiGMPpdiest_YuxH"/>
    <property type="match status" value="1"/>
</dbReference>
<dbReference type="Gene3D" id="3.20.20.450">
    <property type="entry name" value="EAL domain"/>
    <property type="match status" value="1"/>
</dbReference>
<gene>
    <name evidence="2" type="ORF">SAMN02745704_02433</name>
</gene>
<keyword evidence="3" id="KW-1185">Reference proteome</keyword>
<dbReference type="Proteomes" id="UP000190027">
    <property type="component" value="Unassembled WGS sequence"/>
</dbReference>
<dbReference type="AlphaFoldDB" id="A0A1T4XT97"/>
<dbReference type="SUPFAM" id="SSF141868">
    <property type="entry name" value="EAL domain-like"/>
    <property type="match status" value="1"/>
</dbReference>
<dbReference type="OrthoDB" id="9804751at2"/>
<dbReference type="InterPro" id="IPR013976">
    <property type="entry name" value="HDOD"/>
</dbReference>